<evidence type="ECO:0000256" key="2">
    <source>
        <dbReference type="SAM" id="Phobius"/>
    </source>
</evidence>
<feature type="region of interest" description="Disordered" evidence="1">
    <location>
        <begin position="1"/>
        <end position="93"/>
    </location>
</feature>
<comment type="caution">
    <text evidence="3">The sequence shown here is derived from an EMBL/GenBank/DDBJ whole genome shotgun (WGS) entry which is preliminary data.</text>
</comment>
<evidence type="ECO:0000313" key="4">
    <source>
        <dbReference type="Proteomes" id="UP001190700"/>
    </source>
</evidence>
<organism evidence="3 4">
    <name type="scientific">Cymbomonas tetramitiformis</name>
    <dbReference type="NCBI Taxonomy" id="36881"/>
    <lineage>
        <taxon>Eukaryota</taxon>
        <taxon>Viridiplantae</taxon>
        <taxon>Chlorophyta</taxon>
        <taxon>Pyramimonadophyceae</taxon>
        <taxon>Pyramimonadales</taxon>
        <taxon>Pyramimonadaceae</taxon>
        <taxon>Cymbomonas</taxon>
    </lineage>
</organism>
<proteinExistence type="predicted"/>
<evidence type="ECO:0000313" key="3">
    <source>
        <dbReference type="EMBL" id="KAK3263484.1"/>
    </source>
</evidence>
<protein>
    <submittedName>
        <fullName evidence="3">Uncharacterized protein</fullName>
    </submittedName>
</protein>
<name>A0AAE0FPE2_9CHLO</name>
<keyword evidence="2" id="KW-0472">Membrane</keyword>
<dbReference type="EMBL" id="LGRX02015404">
    <property type="protein sequence ID" value="KAK3263484.1"/>
    <property type="molecule type" value="Genomic_DNA"/>
</dbReference>
<dbReference type="AlphaFoldDB" id="A0AAE0FPE2"/>
<feature type="compositionally biased region" description="Polar residues" evidence="1">
    <location>
        <begin position="29"/>
        <end position="47"/>
    </location>
</feature>
<feature type="transmembrane region" description="Helical" evidence="2">
    <location>
        <begin position="128"/>
        <end position="148"/>
    </location>
</feature>
<dbReference type="Proteomes" id="UP001190700">
    <property type="component" value="Unassembled WGS sequence"/>
</dbReference>
<keyword evidence="2" id="KW-1133">Transmembrane helix</keyword>
<keyword evidence="2" id="KW-0812">Transmembrane</keyword>
<reference evidence="3 4" key="1">
    <citation type="journal article" date="2015" name="Genome Biol. Evol.">
        <title>Comparative Genomics of a Bacterivorous Green Alga Reveals Evolutionary Causalities and Consequences of Phago-Mixotrophic Mode of Nutrition.</title>
        <authorList>
            <person name="Burns J.A."/>
            <person name="Paasch A."/>
            <person name="Narechania A."/>
            <person name="Kim E."/>
        </authorList>
    </citation>
    <scope>NUCLEOTIDE SEQUENCE [LARGE SCALE GENOMIC DNA]</scope>
    <source>
        <strain evidence="3 4">PLY_AMNH</strain>
    </source>
</reference>
<feature type="compositionally biased region" description="Acidic residues" evidence="1">
    <location>
        <begin position="62"/>
        <end position="72"/>
    </location>
</feature>
<accession>A0AAE0FPE2</accession>
<keyword evidence="4" id="KW-1185">Reference proteome</keyword>
<gene>
    <name evidence="3" type="ORF">CYMTET_27711</name>
</gene>
<feature type="compositionally biased region" description="Acidic residues" evidence="1">
    <location>
        <begin position="1"/>
        <end position="10"/>
    </location>
</feature>
<evidence type="ECO:0000256" key="1">
    <source>
        <dbReference type="SAM" id="MobiDB-lite"/>
    </source>
</evidence>
<feature type="compositionally biased region" description="Basic and acidic residues" evidence="1">
    <location>
        <begin position="11"/>
        <end position="22"/>
    </location>
</feature>
<sequence length="269" mass="30504">MFEEDAEEHVEESRPGSFKSDRSVPASGYPTQSDWEANFGTGKTQKIIQLLERNLRKKEQPDVSDSDADREDDAQRQFEGPSKVMPRSPTKKPPELALLLGPSILRSKGFQIADAVELLPTKRERYHVLISVLFLWAFHLFVMYLLLFPGSENIKISQSVEMPVVPERPFFLANSGIYRYLDTMLGKIYDDTDCGDELCEWPMETKAFGRFGCKIDCGSYSEEELTTVVLKIKSPAYSPNPDVSVLSLVSRVARDTQRLHVESVWVCAE</sequence>